<feature type="transmembrane region" description="Helical" evidence="7">
    <location>
        <begin position="57"/>
        <end position="74"/>
    </location>
</feature>
<evidence type="ECO:0000256" key="5">
    <source>
        <dbReference type="ARBA" id="ARBA00022989"/>
    </source>
</evidence>
<feature type="transmembrane region" description="Helical" evidence="7">
    <location>
        <begin position="336"/>
        <end position="368"/>
    </location>
</feature>
<feature type="domain" description="Cation/H+ exchanger transmembrane" evidence="8">
    <location>
        <begin position="14"/>
        <end position="367"/>
    </location>
</feature>
<evidence type="ECO:0000256" key="4">
    <source>
        <dbReference type="ARBA" id="ARBA00022692"/>
    </source>
</evidence>
<feature type="transmembrane region" description="Helical" evidence="7">
    <location>
        <begin position="292"/>
        <end position="316"/>
    </location>
</feature>
<dbReference type="Gene3D" id="3.40.50.720">
    <property type="entry name" value="NAD(P)-binding Rossmann-like Domain"/>
    <property type="match status" value="1"/>
</dbReference>
<feature type="transmembrane region" description="Helical" evidence="7">
    <location>
        <begin position="114"/>
        <end position="135"/>
    </location>
</feature>
<evidence type="ECO:0000256" key="6">
    <source>
        <dbReference type="ARBA" id="ARBA00023136"/>
    </source>
</evidence>
<dbReference type="GO" id="GO:1902600">
    <property type="term" value="P:proton transmembrane transport"/>
    <property type="evidence" value="ECO:0007669"/>
    <property type="project" value="InterPro"/>
</dbReference>
<dbReference type="Pfam" id="PF02254">
    <property type="entry name" value="TrkA_N"/>
    <property type="match status" value="1"/>
</dbReference>
<dbReference type="Pfam" id="PF00999">
    <property type="entry name" value="Na_H_Exchanger"/>
    <property type="match status" value="1"/>
</dbReference>
<reference evidence="10 12" key="1">
    <citation type="submission" date="2016-10" db="EMBL/GenBank/DDBJ databases">
        <title>Evaluation of Human, Veterinary and Environmental Mycobacterium chelonae Isolates by Core Genome Phylogenomic Analysis, Targeted Gene Comparison, and Anti-microbial Susceptibility Patterns: A Tale of Mistaken Identities.</title>
        <authorList>
            <person name="Fogelson S.B."/>
            <person name="Camus A.C."/>
            <person name="Lorenz W."/>
            <person name="Vasireddy R."/>
            <person name="Vasireddy S."/>
            <person name="Smith T."/>
            <person name="Brown-Elliott B.A."/>
            <person name="Wallace R.J.Jr."/>
            <person name="Hasan N.A."/>
            <person name="Reischl U."/>
            <person name="Sanchez S."/>
        </authorList>
    </citation>
    <scope>NUCLEOTIDE SEQUENCE [LARGE SCALE GENOMIC DNA]</scope>
    <source>
        <strain evidence="10 12">15518</strain>
    </source>
</reference>
<feature type="transmembrane region" description="Helical" evidence="7">
    <location>
        <begin position="259"/>
        <end position="280"/>
    </location>
</feature>
<feature type="transmembrane region" description="Helical" evidence="7">
    <location>
        <begin position="6"/>
        <end position="23"/>
    </location>
</feature>
<dbReference type="GO" id="GO:0016020">
    <property type="term" value="C:membrane"/>
    <property type="evidence" value="ECO:0007669"/>
    <property type="project" value="UniProtKB-SubCell"/>
</dbReference>
<feature type="transmembrane region" description="Helical" evidence="7">
    <location>
        <begin position="30"/>
        <end position="51"/>
    </location>
</feature>
<dbReference type="RefSeq" id="WP_030094445.1">
    <property type="nucleotide sequence ID" value="NZ_CP041150.1"/>
</dbReference>
<feature type="domain" description="RCK N-terminal" evidence="9">
    <location>
        <begin position="409"/>
        <end position="524"/>
    </location>
</feature>
<feature type="transmembrane region" description="Helical" evidence="7">
    <location>
        <begin position="215"/>
        <end position="239"/>
    </location>
</feature>
<keyword evidence="3" id="KW-0813">Transport</keyword>
<dbReference type="Gene3D" id="1.20.1530.20">
    <property type="match status" value="1"/>
</dbReference>
<dbReference type="EMBL" id="CP041150">
    <property type="protein sequence ID" value="QDF69627.1"/>
    <property type="molecule type" value="Genomic_DNA"/>
</dbReference>
<dbReference type="InterPro" id="IPR006153">
    <property type="entry name" value="Cation/H_exchanger_TM"/>
</dbReference>
<keyword evidence="4 7" id="KW-0812">Transmembrane</keyword>
<dbReference type="InterPro" id="IPR003148">
    <property type="entry name" value="RCK_N"/>
</dbReference>
<dbReference type="EMBL" id="MLIS01000086">
    <property type="protein sequence ID" value="OHU75830.1"/>
    <property type="molecule type" value="Genomic_DNA"/>
</dbReference>
<evidence type="ECO:0000259" key="8">
    <source>
        <dbReference type="Pfam" id="PF00999"/>
    </source>
</evidence>
<comment type="subcellular location">
    <subcellularLocation>
        <location evidence="1">Membrane</location>
        <topology evidence="1">Multi-pass membrane protein</topology>
    </subcellularLocation>
</comment>
<evidence type="ECO:0000313" key="12">
    <source>
        <dbReference type="Proteomes" id="UP000179441"/>
    </source>
</evidence>
<dbReference type="InterPro" id="IPR038770">
    <property type="entry name" value="Na+/solute_symporter_sf"/>
</dbReference>
<dbReference type="SUPFAM" id="SSF51735">
    <property type="entry name" value="NAD(P)-binding Rossmann-fold domains"/>
    <property type="match status" value="1"/>
</dbReference>
<dbReference type="GO" id="GO:0006813">
    <property type="term" value="P:potassium ion transport"/>
    <property type="evidence" value="ECO:0007669"/>
    <property type="project" value="InterPro"/>
</dbReference>
<dbReference type="PANTHER" id="PTHR42751:SF3">
    <property type="entry name" value="SODIUM_GLUTAMATE SYMPORTER"/>
    <property type="match status" value="1"/>
</dbReference>
<feature type="transmembrane region" description="Helical" evidence="7">
    <location>
        <begin position="181"/>
        <end position="203"/>
    </location>
</feature>
<dbReference type="InterPro" id="IPR036291">
    <property type="entry name" value="NAD(P)-bd_dom_sf"/>
</dbReference>
<evidence type="ECO:0000256" key="7">
    <source>
        <dbReference type="SAM" id="Phobius"/>
    </source>
</evidence>
<reference evidence="11 13" key="2">
    <citation type="submission" date="2019-06" db="EMBL/GenBank/DDBJ databases">
        <title>Whole geneome sequnce of Mycobacteroides chelonae M77 isolated from bovine milk from Meghalaya, India.</title>
        <authorList>
            <person name="Vise E."/>
            <person name="Das S."/>
            <person name="Garg A."/>
            <person name="Ghatak S."/>
            <person name="Shakuntala I."/>
            <person name="Milton A.A.P."/>
            <person name="Karam A."/>
            <person name="Sanjukta R."/>
            <person name="Puro K."/>
            <person name="Sen A."/>
        </authorList>
    </citation>
    <scope>NUCLEOTIDE SEQUENCE [LARGE SCALE GENOMIC DNA]</scope>
    <source>
        <strain evidence="11 13">M77</strain>
    </source>
</reference>
<evidence type="ECO:0000259" key="9">
    <source>
        <dbReference type="Pfam" id="PF02254"/>
    </source>
</evidence>
<dbReference type="Proteomes" id="UP000317728">
    <property type="component" value="Chromosome"/>
</dbReference>
<dbReference type="AlphaFoldDB" id="A0A1S1LY28"/>
<keyword evidence="6 7" id="KW-0472">Membrane</keyword>
<keyword evidence="5 7" id="KW-1133">Transmembrane helix</keyword>
<feature type="transmembrane region" description="Helical" evidence="7">
    <location>
        <begin position="147"/>
        <end position="169"/>
    </location>
</feature>
<dbReference type="Proteomes" id="UP000179441">
    <property type="component" value="Unassembled WGS sequence"/>
</dbReference>
<evidence type="ECO:0000256" key="2">
    <source>
        <dbReference type="ARBA" id="ARBA00005551"/>
    </source>
</evidence>
<protein>
    <submittedName>
        <fullName evidence="10">Sodium:proton exchanger</fullName>
    </submittedName>
</protein>
<proteinExistence type="inferred from homology"/>
<evidence type="ECO:0000256" key="1">
    <source>
        <dbReference type="ARBA" id="ARBA00004141"/>
    </source>
</evidence>
<organism evidence="10 12">
    <name type="scientific">Mycobacteroides chelonae</name>
    <name type="common">Mycobacterium chelonae</name>
    <dbReference type="NCBI Taxonomy" id="1774"/>
    <lineage>
        <taxon>Bacteria</taxon>
        <taxon>Bacillati</taxon>
        <taxon>Actinomycetota</taxon>
        <taxon>Actinomycetes</taxon>
        <taxon>Mycobacteriales</taxon>
        <taxon>Mycobacteriaceae</taxon>
        <taxon>Mycobacteroides</taxon>
    </lineage>
</organism>
<dbReference type="PANTHER" id="PTHR42751">
    <property type="entry name" value="SODIUM/HYDROGEN EXCHANGER FAMILY/TRKA DOMAIN PROTEIN"/>
    <property type="match status" value="1"/>
</dbReference>
<keyword evidence="12" id="KW-1185">Reference proteome</keyword>
<dbReference type="GO" id="GO:0015297">
    <property type="term" value="F:antiporter activity"/>
    <property type="evidence" value="ECO:0007669"/>
    <property type="project" value="InterPro"/>
</dbReference>
<accession>A0A1S1LY28</accession>
<feature type="transmembrane region" description="Helical" evidence="7">
    <location>
        <begin position="86"/>
        <end position="108"/>
    </location>
</feature>
<evidence type="ECO:0000313" key="10">
    <source>
        <dbReference type="EMBL" id="OHU75830.1"/>
    </source>
</evidence>
<sequence length="553" mass="59082">MELHAFPTVAIILAMATIGGLLASRLRQPLIVAFVVVGIAVGPVGTGWVATEGTIELLARLGISILLFVVGLRLDLNMIRSTGPVAVATGLGQVVLTCVVGYAIARALGMDNMAAMYIGAAMAFSSTIIIVKLLTDRHELDQLHGRIAVSFLIVQDILVVLAMIALTAFGRGTAGHLGIDVAIVLLKGIALIASIWLLMRFVLPWLLPYIAQSQDLLVLFGVSYAVTVAAASEWLGFSAEVGAFLAGVSLASTPYRDALGARLASIRDFLLLFFFLDLGARLEFADITAQMPAALILCVLVLIGKPVIVTAIMSVMRYPMRVAVRTGLPTAQISEFSWVLAALGLSLGHITNATVSLVTIVGLVTITASTYMTIYSRQIYDHLARRMPALVRRTNPTEVASDSTESFDVILFGLGRFGSHIANQLCDAGHRVLAIDFDPHQIRAHTHDRLTTVFGSAEDASLLQALPLDRAQYVVSAIPALHTNLVLLDGLRDHQFEGTVAFTAHTQRDAQRLRGAGITAVLEPFSTAAQMTSDTLHELLTGKDKSSTDDGAE</sequence>
<name>A0A1S1LY28_MYCCH</name>
<evidence type="ECO:0000313" key="11">
    <source>
        <dbReference type="EMBL" id="QDF69627.1"/>
    </source>
</evidence>
<gene>
    <name evidence="10" type="ORF">BKG84_26375</name>
    <name evidence="11" type="ORF">FJK96_05335</name>
</gene>
<evidence type="ECO:0000256" key="3">
    <source>
        <dbReference type="ARBA" id="ARBA00022448"/>
    </source>
</evidence>
<evidence type="ECO:0000313" key="13">
    <source>
        <dbReference type="Proteomes" id="UP000317728"/>
    </source>
</evidence>
<comment type="similarity">
    <text evidence="2">Belongs to the monovalent cation:proton antiporter 2 (CPA2) transporter (TC 2.A.37) family.</text>
</comment>